<dbReference type="GeneID" id="106054915"/>
<dbReference type="Proteomes" id="UP000076420">
    <property type="component" value="Unassembled WGS sequence"/>
</dbReference>
<accession>A0A2C9L7S4</accession>
<dbReference type="CDD" id="cd00037">
    <property type="entry name" value="CLECT"/>
    <property type="match status" value="1"/>
</dbReference>
<dbReference type="InterPro" id="IPR016187">
    <property type="entry name" value="CTDL_fold"/>
</dbReference>
<dbReference type="OMA" id="DEANTYC"/>
<dbReference type="OrthoDB" id="6048647at2759"/>
<name>A0A2C9L7S4_BIOGL</name>
<dbReference type="VEuPathDB" id="VectorBase:BGLAX_046342"/>
<feature type="chain" id="PRO_5044573265" evidence="1">
    <location>
        <begin position="22"/>
        <end position="160"/>
    </location>
</feature>
<dbReference type="RefSeq" id="XP_013066457.1">
    <property type="nucleotide sequence ID" value="XM_013211003.2"/>
</dbReference>
<dbReference type="SMART" id="SM00034">
    <property type="entry name" value="CLECT"/>
    <property type="match status" value="1"/>
</dbReference>
<feature type="domain" description="C-type lectin" evidence="2">
    <location>
        <begin position="37"/>
        <end position="148"/>
    </location>
</feature>
<evidence type="ECO:0000313" key="4">
    <source>
        <dbReference type="Proteomes" id="UP000076420"/>
    </source>
</evidence>
<evidence type="ECO:0000313" key="5">
    <source>
        <dbReference type="Proteomes" id="UP001165740"/>
    </source>
</evidence>
<sequence>MDDYRLILLVVLTFLTSQTQGSICNSAGSKFFSPRVYKEKCYYLSTFSPRNYDEANTYCDKLGGYLAELDDWDELRFAQNVVLTSDCDIVYIAGSDRAQEGRWIFPRTGQPIRVFDWKTREPNNLGNVENCLHLWKSYDAKMNDYVCEFTKQKSYFLCEV</sequence>
<dbReference type="InterPro" id="IPR016186">
    <property type="entry name" value="C-type_lectin-like/link_sf"/>
</dbReference>
<evidence type="ECO:0000259" key="2">
    <source>
        <dbReference type="PROSITE" id="PS50041"/>
    </source>
</evidence>
<evidence type="ECO:0000256" key="1">
    <source>
        <dbReference type="SAM" id="SignalP"/>
    </source>
</evidence>
<keyword evidence="1" id="KW-0732">Signal</keyword>
<feature type="signal peptide" evidence="1">
    <location>
        <begin position="1"/>
        <end position="21"/>
    </location>
</feature>
<dbReference type="PANTHER" id="PTHR22803">
    <property type="entry name" value="MANNOSE, PHOSPHOLIPASE, LECTIN RECEPTOR RELATED"/>
    <property type="match status" value="1"/>
</dbReference>
<keyword evidence="5" id="KW-1185">Reference proteome</keyword>
<dbReference type="KEGG" id="bgt:106054915"/>
<gene>
    <name evidence="3" type="primary">106054915</name>
    <name evidence="6" type="synonym">LOC106054915</name>
</gene>
<dbReference type="SUPFAM" id="SSF56436">
    <property type="entry name" value="C-type lectin-like"/>
    <property type="match status" value="1"/>
</dbReference>
<evidence type="ECO:0000313" key="3">
    <source>
        <dbReference type="EnsemblMetazoa" id="BGLB028042-PA"/>
    </source>
</evidence>
<dbReference type="InterPro" id="IPR001304">
    <property type="entry name" value="C-type_lectin-like"/>
</dbReference>
<dbReference type="Proteomes" id="UP001165740">
    <property type="component" value="Chromosome 11"/>
</dbReference>
<reference evidence="3" key="1">
    <citation type="submission" date="2020-05" db="UniProtKB">
        <authorList>
            <consortium name="EnsemblMetazoa"/>
        </authorList>
    </citation>
    <scope>IDENTIFICATION</scope>
    <source>
        <strain evidence="3">BB02</strain>
    </source>
</reference>
<dbReference type="Gene3D" id="3.10.100.10">
    <property type="entry name" value="Mannose-Binding Protein A, subunit A"/>
    <property type="match status" value="1"/>
</dbReference>
<reference evidence="6" key="2">
    <citation type="submission" date="2025-04" db="UniProtKB">
        <authorList>
            <consortium name="RefSeq"/>
        </authorList>
    </citation>
    <scope>IDENTIFICATION</scope>
</reference>
<protein>
    <submittedName>
        <fullName evidence="6">Perlucin-like protein</fullName>
    </submittedName>
</protein>
<dbReference type="Pfam" id="PF00059">
    <property type="entry name" value="Lectin_C"/>
    <property type="match status" value="1"/>
</dbReference>
<dbReference type="AlphaFoldDB" id="A0A2C9L7S4"/>
<dbReference type="VEuPathDB" id="VectorBase:BGLB028042"/>
<dbReference type="PROSITE" id="PS50041">
    <property type="entry name" value="C_TYPE_LECTIN_2"/>
    <property type="match status" value="1"/>
</dbReference>
<proteinExistence type="predicted"/>
<evidence type="ECO:0000313" key="6">
    <source>
        <dbReference type="RefSeq" id="XP_013066457.1"/>
    </source>
</evidence>
<organism evidence="3 4">
    <name type="scientific">Biomphalaria glabrata</name>
    <name type="common">Bloodfluke planorb</name>
    <name type="synonym">Freshwater snail</name>
    <dbReference type="NCBI Taxonomy" id="6526"/>
    <lineage>
        <taxon>Eukaryota</taxon>
        <taxon>Metazoa</taxon>
        <taxon>Spiralia</taxon>
        <taxon>Lophotrochozoa</taxon>
        <taxon>Mollusca</taxon>
        <taxon>Gastropoda</taxon>
        <taxon>Heterobranchia</taxon>
        <taxon>Euthyneura</taxon>
        <taxon>Panpulmonata</taxon>
        <taxon>Hygrophila</taxon>
        <taxon>Lymnaeoidea</taxon>
        <taxon>Planorbidae</taxon>
        <taxon>Biomphalaria</taxon>
    </lineage>
</organism>
<dbReference type="InterPro" id="IPR050111">
    <property type="entry name" value="C-type_lectin/snaclec_domain"/>
</dbReference>
<dbReference type="EnsemblMetazoa" id="BGLB028042-RA">
    <property type="protein sequence ID" value="BGLB028042-PA"/>
    <property type="gene ID" value="BGLB028042"/>
</dbReference>